<name>A0A347ZWG2_9CHLR</name>
<dbReference type="PROSITE" id="PS51918">
    <property type="entry name" value="RADICAL_SAM"/>
    <property type="match status" value="1"/>
</dbReference>
<dbReference type="GO" id="GO:0140097">
    <property type="term" value="F:catalytic activity, acting on DNA"/>
    <property type="evidence" value="ECO:0007669"/>
    <property type="project" value="UniProtKB-ARBA"/>
</dbReference>
<dbReference type="Pfam" id="PF04055">
    <property type="entry name" value="Radical_SAM"/>
    <property type="match status" value="1"/>
</dbReference>
<keyword evidence="4" id="KW-0408">Iron</keyword>
<keyword evidence="5" id="KW-0411">Iron-sulfur</keyword>
<dbReference type="SMART" id="SM00278">
    <property type="entry name" value="HhH1"/>
    <property type="match status" value="1"/>
</dbReference>
<evidence type="ECO:0000256" key="5">
    <source>
        <dbReference type="ARBA" id="ARBA00023014"/>
    </source>
</evidence>
<comment type="caution">
    <text evidence="8">The sequence shown here is derived from an EMBL/GenBank/DDBJ whole genome shotgun (WGS) entry which is preliminary data.</text>
</comment>
<dbReference type="AlphaFoldDB" id="A0A347ZWG2"/>
<keyword evidence="6" id="KW-0234">DNA repair</keyword>
<gene>
    <name evidence="8" type="ORF">DFR64_2786</name>
</gene>
<dbReference type="InterPro" id="IPR058240">
    <property type="entry name" value="rSAM_sf"/>
</dbReference>
<dbReference type="Proteomes" id="UP000256388">
    <property type="component" value="Unassembled WGS sequence"/>
</dbReference>
<evidence type="ECO:0000259" key="7">
    <source>
        <dbReference type="PROSITE" id="PS51918"/>
    </source>
</evidence>
<dbReference type="InterPro" id="IPR023874">
    <property type="entry name" value="DNA_rSAM_put"/>
</dbReference>
<reference evidence="8 9" key="1">
    <citation type="submission" date="2018-08" db="EMBL/GenBank/DDBJ databases">
        <title>Genomic Encyclopedia of Type Strains, Phase IV (KMG-IV): sequencing the most valuable type-strain genomes for metagenomic binning, comparative biology and taxonomic classification.</title>
        <authorList>
            <person name="Goeker M."/>
        </authorList>
    </citation>
    <scope>NUCLEOTIDE SEQUENCE [LARGE SCALE GENOMIC DNA]</scope>
    <source>
        <strain evidence="8 9">DSM 23923</strain>
    </source>
</reference>
<evidence type="ECO:0000313" key="9">
    <source>
        <dbReference type="Proteomes" id="UP000256388"/>
    </source>
</evidence>
<evidence type="ECO:0000256" key="4">
    <source>
        <dbReference type="ARBA" id="ARBA00023004"/>
    </source>
</evidence>
<dbReference type="InterPro" id="IPR010994">
    <property type="entry name" value="RuvA_2-like"/>
</dbReference>
<accession>A0A347ZWG2</accession>
<dbReference type="SFLD" id="SFLDS00029">
    <property type="entry name" value="Radical_SAM"/>
    <property type="match status" value="1"/>
</dbReference>
<dbReference type="SMART" id="SM00729">
    <property type="entry name" value="Elp3"/>
    <property type="match status" value="1"/>
</dbReference>
<dbReference type="GO" id="GO:0046872">
    <property type="term" value="F:metal ion binding"/>
    <property type="evidence" value="ECO:0007669"/>
    <property type="project" value="UniProtKB-KW"/>
</dbReference>
<dbReference type="InterPro" id="IPR000445">
    <property type="entry name" value="HhH_motif"/>
</dbReference>
<dbReference type="InterPro" id="IPR007197">
    <property type="entry name" value="rSAM"/>
</dbReference>
<proteinExistence type="predicted"/>
<dbReference type="RefSeq" id="WP_116226055.1">
    <property type="nucleotide sequence ID" value="NZ_AP018437.1"/>
</dbReference>
<dbReference type="InterPro" id="IPR013785">
    <property type="entry name" value="Aldolase_TIM"/>
</dbReference>
<dbReference type="Gene3D" id="3.20.20.70">
    <property type="entry name" value="Aldolase class I"/>
    <property type="match status" value="1"/>
</dbReference>
<dbReference type="GO" id="GO:0003677">
    <property type="term" value="F:DNA binding"/>
    <property type="evidence" value="ECO:0007669"/>
    <property type="project" value="UniProtKB-KW"/>
</dbReference>
<evidence type="ECO:0000313" key="8">
    <source>
        <dbReference type="EMBL" id="REG05386.1"/>
    </source>
</evidence>
<dbReference type="EMBL" id="QUMS01000005">
    <property type="protein sequence ID" value="REG05386.1"/>
    <property type="molecule type" value="Genomic_DNA"/>
</dbReference>
<keyword evidence="2" id="KW-0479">Metal-binding</keyword>
<dbReference type="SUPFAM" id="SSF102114">
    <property type="entry name" value="Radical SAM enzymes"/>
    <property type="match status" value="1"/>
</dbReference>
<evidence type="ECO:0000256" key="2">
    <source>
        <dbReference type="ARBA" id="ARBA00022723"/>
    </source>
</evidence>
<dbReference type="Gene3D" id="1.10.150.320">
    <property type="entry name" value="Photosystem II 12 kDa extrinsic protein"/>
    <property type="match status" value="1"/>
</dbReference>
<evidence type="ECO:0000256" key="6">
    <source>
        <dbReference type="ARBA" id="ARBA00023204"/>
    </source>
</evidence>
<keyword evidence="1" id="KW-0949">S-adenosyl-L-methionine</keyword>
<keyword evidence="8" id="KW-0238">DNA-binding</keyword>
<sequence length="390" mass="44424">MFYNTNVDNLQKLKLLSSASLLEAGEDGCRQAAAHPDAHKGIVVTDARLPNGKVTRLLKSLLSSYCENNCLYCPFRSARDIRRDTWQPEEFARMVLNLTNAGLIQGVFLSSGVVNGGVFTQDKLIAAAEILRHKMDYRGYLHLKIMPGAEFDQVAATMRLADRVSINLEAPNEHRLPALAPQKRFNDQLFTPLKWVDAIRHQQFPTKAWKGRWPSSSTQFVVGGAGESDIELLEITQTLHRLYGLRRAYYSAFKPHYDTPLESHAPVPLKRELRLYQADYLIRDYGFSREELIFDRQENLPLEYDPKEAWARQCLSDHPLEVNRASREELLRVPGIGPKGVQAILKARRWHTLRDLSCLARIGVNTRRAGDYLLLDGSRAPRQLCLFPMD</sequence>
<keyword evidence="3" id="KW-0227">DNA damage</keyword>
<evidence type="ECO:0000256" key="1">
    <source>
        <dbReference type="ARBA" id="ARBA00022691"/>
    </source>
</evidence>
<dbReference type="InterPro" id="IPR003583">
    <property type="entry name" value="Hlx-hairpin-Hlx_DNA-bd_motif"/>
</dbReference>
<dbReference type="GO" id="GO:0006281">
    <property type="term" value="P:DNA repair"/>
    <property type="evidence" value="ECO:0007669"/>
    <property type="project" value="UniProtKB-KW"/>
</dbReference>
<dbReference type="Pfam" id="PF00633">
    <property type="entry name" value="HHH"/>
    <property type="match status" value="1"/>
</dbReference>
<dbReference type="GO" id="GO:0016787">
    <property type="term" value="F:hydrolase activity"/>
    <property type="evidence" value="ECO:0007669"/>
    <property type="project" value="UniProtKB-ARBA"/>
</dbReference>
<organism evidence="8 9">
    <name type="scientific">Pelolinea submarina</name>
    <dbReference type="NCBI Taxonomy" id="913107"/>
    <lineage>
        <taxon>Bacteria</taxon>
        <taxon>Bacillati</taxon>
        <taxon>Chloroflexota</taxon>
        <taxon>Anaerolineae</taxon>
        <taxon>Anaerolineales</taxon>
        <taxon>Anaerolineaceae</taxon>
        <taxon>Pelolinea</taxon>
    </lineage>
</organism>
<feature type="domain" description="Radical SAM core" evidence="7">
    <location>
        <begin position="50"/>
        <end position="288"/>
    </location>
</feature>
<protein>
    <submittedName>
        <fullName evidence="8">Putative DNA-binding helix-hairpin-helix protein</fullName>
    </submittedName>
</protein>
<dbReference type="InterPro" id="IPR006638">
    <property type="entry name" value="Elp3/MiaA/NifB-like_rSAM"/>
</dbReference>
<dbReference type="OrthoDB" id="9801154at2"/>
<evidence type="ECO:0000256" key="3">
    <source>
        <dbReference type="ARBA" id="ARBA00022763"/>
    </source>
</evidence>
<keyword evidence="9" id="KW-1185">Reference proteome</keyword>
<dbReference type="SFLD" id="SFLDG01102">
    <property type="entry name" value="Uncharacterised_Radical_SAM_Su"/>
    <property type="match status" value="1"/>
</dbReference>
<dbReference type="GO" id="GO:0051536">
    <property type="term" value="F:iron-sulfur cluster binding"/>
    <property type="evidence" value="ECO:0007669"/>
    <property type="project" value="UniProtKB-KW"/>
</dbReference>
<dbReference type="SUPFAM" id="SSF47781">
    <property type="entry name" value="RuvA domain 2-like"/>
    <property type="match status" value="1"/>
</dbReference>